<comment type="caution">
    <text evidence="3">The sequence shown here is derived from an EMBL/GenBank/DDBJ whole genome shotgun (WGS) entry which is preliminary data.</text>
</comment>
<dbReference type="AlphaFoldDB" id="A0A7X6D9Y5"/>
<dbReference type="RefSeq" id="WP_167807705.1">
    <property type="nucleotide sequence ID" value="NZ_JAAVMB010000012.1"/>
</dbReference>
<dbReference type="InterPro" id="IPR025948">
    <property type="entry name" value="HTH-like_dom"/>
</dbReference>
<gene>
    <name evidence="3" type="ORF">HED35_10490</name>
</gene>
<dbReference type="GO" id="GO:0006313">
    <property type="term" value="P:DNA transposition"/>
    <property type="evidence" value="ECO:0007669"/>
    <property type="project" value="InterPro"/>
</dbReference>
<dbReference type="InterPro" id="IPR048020">
    <property type="entry name" value="Transpos_IS3"/>
</dbReference>
<name>A0A7X6D9Y5_9ENTE</name>
<organism evidence="3 4">
    <name type="scientific">Vagococcus fluvialis</name>
    <dbReference type="NCBI Taxonomy" id="2738"/>
    <lineage>
        <taxon>Bacteria</taxon>
        <taxon>Bacillati</taxon>
        <taxon>Bacillota</taxon>
        <taxon>Bacilli</taxon>
        <taxon>Lactobacillales</taxon>
        <taxon>Enterococcaceae</taxon>
        <taxon>Vagococcus</taxon>
    </lineage>
</organism>
<dbReference type="GO" id="GO:0015074">
    <property type="term" value="P:DNA integration"/>
    <property type="evidence" value="ECO:0007669"/>
    <property type="project" value="InterPro"/>
</dbReference>
<dbReference type="PANTHER" id="PTHR46889:SF5">
    <property type="entry name" value="INTEGRASE PROTEIN"/>
    <property type="match status" value="1"/>
</dbReference>
<evidence type="ECO:0000259" key="2">
    <source>
        <dbReference type="PROSITE" id="PS50994"/>
    </source>
</evidence>
<dbReference type="InterPro" id="IPR002514">
    <property type="entry name" value="Transposase_8"/>
</dbReference>
<evidence type="ECO:0000313" key="3">
    <source>
        <dbReference type="EMBL" id="NKC68517.1"/>
    </source>
</evidence>
<dbReference type="InterPro" id="IPR012337">
    <property type="entry name" value="RNaseH-like_sf"/>
</dbReference>
<feature type="domain" description="Integrase catalytic" evidence="2">
    <location>
        <begin position="205"/>
        <end position="361"/>
    </location>
</feature>
<dbReference type="InterPro" id="IPR036397">
    <property type="entry name" value="RNaseH_sf"/>
</dbReference>
<dbReference type="EMBL" id="JAAVMB010000012">
    <property type="protein sequence ID" value="NKC68517.1"/>
    <property type="molecule type" value="Genomic_DNA"/>
</dbReference>
<dbReference type="InterPro" id="IPR050900">
    <property type="entry name" value="Transposase_IS3/IS150/IS904"/>
</dbReference>
<reference evidence="3 4" key="1">
    <citation type="submission" date="2020-03" db="EMBL/GenBank/DDBJ databases">
        <title>Bacterial samples isolated from urine from healthy bovine heifers (Gyr breed).</title>
        <authorList>
            <person name="Giannattasio-Ferraz S."/>
            <person name="Maskeri L."/>
            <person name="Penido A."/>
            <person name="Barbosa-Stancioli E.F."/>
            <person name="Putonti C."/>
        </authorList>
    </citation>
    <scope>NUCLEOTIDE SEQUENCE [LARGE SCALE GENOMIC DNA]</scope>
    <source>
        <strain evidence="3 4">UFMG-H7</strain>
    </source>
</reference>
<dbReference type="Pfam" id="PF00665">
    <property type="entry name" value="rve"/>
    <property type="match status" value="1"/>
</dbReference>
<dbReference type="PROSITE" id="PS50994">
    <property type="entry name" value="INTEGRASE"/>
    <property type="match status" value="1"/>
</dbReference>
<dbReference type="SUPFAM" id="SSF53098">
    <property type="entry name" value="Ribonuclease H-like"/>
    <property type="match status" value="1"/>
</dbReference>
<dbReference type="PANTHER" id="PTHR46889">
    <property type="entry name" value="TRANSPOSASE INSF FOR INSERTION SEQUENCE IS3B-RELATED"/>
    <property type="match status" value="1"/>
</dbReference>
<dbReference type="SUPFAM" id="SSF46689">
    <property type="entry name" value="Homeodomain-like"/>
    <property type="match status" value="1"/>
</dbReference>
<dbReference type="GO" id="GO:0003677">
    <property type="term" value="F:DNA binding"/>
    <property type="evidence" value="ECO:0007669"/>
    <property type="project" value="InterPro"/>
</dbReference>
<dbReference type="Proteomes" id="UP000521358">
    <property type="component" value="Unassembled WGS sequence"/>
</dbReference>
<comment type="function">
    <text evidence="1">Involved in the transposition of the insertion sequence.</text>
</comment>
<dbReference type="InterPro" id="IPR009057">
    <property type="entry name" value="Homeodomain-like_sf"/>
</dbReference>
<dbReference type="NCBIfam" id="NF033516">
    <property type="entry name" value="transpos_IS3"/>
    <property type="match status" value="1"/>
</dbReference>
<dbReference type="GO" id="GO:0004803">
    <property type="term" value="F:transposase activity"/>
    <property type="evidence" value="ECO:0007669"/>
    <property type="project" value="InterPro"/>
</dbReference>
<dbReference type="Gene3D" id="1.10.10.60">
    <property type="entry name" value="Homeodomain-like"/>
    <property type="match status" value="1"/>
</dbReference>
<evidence type="ECO:0000256" key="1">
    <source>
        <dbReference type="ARBA" id="ARBA00002286"/>
    </source>
</evidence>
<protein>
    <submittedName>
        <fullName evidence="3">IS3 family transposase</fullName>
    </submittedName>
</protein>
<dbReference type="Pfam" id="PF13333">
    <property type="entry name" value="rve_2"/>
    <property type="match status" value="1"/>
</dbReference>
<evidence type="ECO:0000313" key="4">
    <source>
        <dbReference type="Proteomes" id="UP000521358"/>
    </source>
</evidence>
<accession>A0A7X6D9Y5</accession>
<dbReference type="InterPro" id="IPR001584">
    <property type="entry name" value="Integrase_cat-core"/>
</dbReference>
<proteinExistence type="predicted"/>
<dbReference type="Gene3D" id="3.30.420.10">
    <property type="entry name" value="Ribonuclease H-like superfamily/Ribonuclease H"/>
    <property type="match status" value="1"/>
</dbReference>
<sequence length="361" mass="42346">MQTKNTATRYSKEFRESMISLSQTGRSANSLSKEYNVSVSTLTKWIRQADPLDRNVLSLKERELLKENKRLKEEKAILKPSSGAFGKELMAKGRATVLRVVRVNLEAKHRITRILTVLKIPRTTYYTYLNWKPGDRMRRRQQLKEQILESWLTYPMYGYPRMTKYFKEELNIPVSRYLIYRLMRELGIHSRMIKKMKKPKSYTEVAQLPNLIRKKSDWSKVLLTDITYIPVRGKWAYLASLYHPETRRVIAHKVSANMTKELATSVLEKVNLQAQGIEIVHSDMGSQYTSDLFNQTLMNKKIKHSYSRKGCPGDNARIESFHSILKREYVNFQSFKTLEEAIVGIDSYIRWYNNDRISLVA</sequence>
<dbReference type="Pfam" id="PF13276">
    <property type="entry name" value="HTH_21"/>
    <property type="match status" value="1"/>
</dbReference>
<dbReference type="Pfam" id="PF01527">
    <property type="entry name" value="HTH_Tnp_1"/>
    <property type="match status" value="1"/>
</dbReference>